<comment type="caution">
    <text evidence="1">The sequence shown here is derived from an EMBL/GenBank/DDBJ whole genome shotgun (WGS) entry which is preliminary data.</text>
</comment>
<dbReference type="Pfam" id="PF01263">
    <property type="entry name" value="Aldose_epim"/>
    <property type="match status" value="1"/>
</dbReference>
<dbReference type="Gene3D" id="2.70.98.10">
    <property type="match status" value="1"/>
</dbReference>
<protein>
    <submittedName>
        <fullName evidence="1">Galactose mutarotase-like enzyme</fullName>
    </submittedName>
</protein>
<evidence type="ECO:0000313" key="2">
    <source>
        <dbReference type="Proteomes" id="UP000256977"/>
    </source>
</evidence>
<keyword evidence="2" id="KW-1185">Reference proteome</keyword>
<proteinExistence type="predicted"/>
<dbReference type="InterPro" id="IPR011013">
    <property type="entry name" value="Gal_mutarotase_sf_dom"/>
</dbReference>
<dbReference type="GO" id="GO:0030246">
    <property type="term" value="F:carbohydrate binding"/>
    <property type="evidence" value="ECO:0007669"/>
    <property type="project" value="InterPro"/>
</dbReference>
<name>A0A3D9I1E5_9BACL</name>
<dbReference type="RefSeq" id="WP_116065112.1">
    <property type="nucleotide sequence ID" value="NZ_QRDZ01000042.1"/>
</dbReference>
<dbReference type="OrthoDB" id="9795355at2"/>
<dbReference type="SUPFAM" id="SSF74650">
    <property type="entry name" value="Galactose mutarotase-like"/>
    <property type="match status" value="1"/>
</dbReference>
<organism evidence="1 2">
    <name type="scientific">Cohnella phaseoli</name>
    <dbReference type="NCBI Taxonomy" id="456490"/>
    <lineage>
        <taxon>Bacteria</taxon>
        <taxon>Bacillati</taxon>
        <taxon>Bacillota</taxon>
        <taxon>Bacilli</taxon>
        <taxon>Bacillales</taxon>
        <taxon>Paenibacillaceae</taxon>
        <taxon>Cohnella</taxon>
    </lineage>
</organism>
<reference evidence="1 2" key="1">
    <citation type="submission" date="2018-07" db="EMBL/GenBank/DDBJ databases">
        <title>Genomic Encyclopedia of Type Strains, Phase III (KMG-III): the genomes of soil and plant-associated and newly described type strains.</title>
        <authorList>
            <person name="Whitman W."/>
        </authorList>
    </citation>
    <scope>NUCLEOTIDE SEQUENCE [LARGE SCALE GENOMIC DNA]</scope>
    <source>
        <strain evidence="1 2">CECT 7287</strain>
    </source>
</reference>
<dbReference type="PANTHER" id="PTHR11122:SF13">
    <property type="entry name" value="GLUCOSE-6-PHOSPHATE 1-EPIMERASE"/>
    <property type="match status" value="1"/>
</dbReference>
<sequence>MSANENYTISTYTDGFPLYELKERDTDSSFVVCPQRGGILTSCRLHGQELLYLDRDTFLNPQANIRGGNPILFPIAGQLVNGEYEWNGQVYPMKNHGVARTAEWEVVETGSSDSAFITLSLRSNAETLAAYPFEFELVFTYRLKDGVLSLEQQYRNLSAEPMPMVAGFHPYFATESKNLTYDTDATRMLDYNDKQEKPFDGYLKLEGMVESAALLNADKPEIVFPLAQGRSVRLSYSEQFRYVVLWSVEGKPFVCVEPWTALNEALNHKKELLMVAPGDTLELALNFALEA</sequence>
<dbReference type="AlphaFoldDB" id="A0A3D9I1E5"/>
<dbReference type="GO" id="GO:0005975">
    <property type="term" value="P:carbohydrate metabolic process"/>
    <property type="evidence" value="ECO:0007669"/>
    <property type="project" value="InterPro"/>
</dbReference>
<evidence type="ECO:0000313" key="1">
    <source>
        <dbReference type="EMBL" id="RED55587.1"/>
    </source>
</evidence>
<dbReference type="InterPro" id="IPR014718">
    <property type="entry name" value="GH-type_carb-bd"/>
</dbReference>
<dbReference type="Proteomes" id="UP000256977">
    <property type="component" value="Unassembled WGS sequence"/>
</dbReference>
<dbReference type="PANTHER" id="PTHR11122">
    <property type="entry name" value="APOSPORY-ASSOCIATED PROTEIN C-RELATED"/>
    <property type="match status" value="1"/>
</dbReference>
<accession>A0A3D9I1E5</accession>
<dbReference type="EMBL" id="QRDZ01000042">
    <property type="protein sequence ID" value="RED55587.1"/>
    <property type="molecule type" value="Genomic_DNA"/>
</dbReference>
<dbReference type="GO" id="GO:0016853">
    <property type="term" value="F:isomerase activity"/>
    <property type="evidence" value="ECO:0007669"/>
    <property type="project" value="InterPro"/>
</dbReference>
<gene>
    <name evidence="1" type="ORF">DFP98_14223</name>
</gene>
<dbReference type="InterPro" id="IPR008183">
    <property type="entry name" value="Aldose_1/G6P_1-epimerase"/>
</dbReference>